<accession>A0A1I8B9M1</accession>
<dbReference type="AlphaFoldDB" id="A0A1I8B9M1"/>
<dbReference type="Pfam" id="PF03564">
    <property type="entry name" value="DUF1759"/>
    <property type="match status" value="1"/>
</dbReference>
<dbReference type="Proteomes" id="UP000095281">
    <property type="component" value="Unplaced"/>
</dbReference>
<dbReference type="InterPro" id="IPR005312">
    <property type="entry name" value="DUF1759"/>
</dbReference>
<dbReference type="WBParaSite" id="MhA1_Contig1749.frz3.gene4">
    <property type="protein sequence ID" value="MhA1_Contig1749.frz3.gene4"/>
    <property type="gene ID" value="MhA1_Contig1749.frz3.gene4"/>
</dbReference>
<proteinExistence type="predicted"/>
<evidence type="ECO:0000313" key="2">
    <source>
        <dbReference type="Proteomes" id="UP000095281"/>
    </source>
</evidence>
<evidence type="ECO:0000256" key="1">
    <source>
        <dbReference type="SAM" id="MobiDB-lite"/>
    </source>
</evidence>
<sequence>MSAPFRDQLTLLHEQSLDLLDNQKTFQIPPNNVSISQFHSDIRNLIATLEIELEYVSEAISDISSTHDKWITVRANMTECLSGPALLLVKSLPLTDASYNEAIRLLKENYGQPEEINRNLHTSLRKLPIVHSNHGPDILCKELASFVDECWSNTFDANTLSIQMELESKLPPPILEEILKAKEAGNWTTDKLRTLLKTILKRKLGVCAIRDQNREVTPPQRQVKPNKFFTPSPSISDSYSPQNQSNQQSSSLSFATQRKEHNKFSKPPIVPRGPCLFCEDPATTPQENESESNPKDNHQINVSTSTMENYNTGPILLKCVRAKIFNPNNPTINKELILLLDDASTNRQKKL</sequence>
<evidence type="ECO:0000313" key="3">
    <source>
        <dbReference type="WBParaSite" id="MhA1_Contig1749.frz3.gene4"/>
    </source>
</evidence>
<organism evidence="2 3">
    <name type="scientific">Meloidogyne hapla</name>
    <name type="common">Root-knot nematode worm</name>
    <dbReference type="NCBI Taxonomy" id="6305"/>
    <lineage>
        <taxon>Eukaryota</taxon>
        <taxon>Metazoa</taxon>
        <taxon>Ecdysozoa</taxon>
        <taxon>Nematoda</taxon>
        <taxon>Chromadorea</taxon>
        <taxon>Rhabditida</taxon>
        <taxon>Tylenchina</taxon>
        <taxon>Tylenchomorpha</taxon>
        <taxon>Tylenchoidea</taxon>
        <taxon>Meloidogynidae</taxon>
        <taxon>Meloidogyninae</taxon>
        <taxon>Meloidogyne</taxon>
    </lineage>
</organism>
<reference evidence="3" key="1">
    <citation type="submission" date="2016-11" db="UniProtKB">
        <authorList>
            <consortium name="WormBaseParasite"/>
        </authorList>
    </citation>
    <scope>IDENTIFICATION</scope>
</reference>
<feature type="compositionally biased region" description="Low complexity" evidence="1">
    <location>
        <begin position="236"/>
        <end position="253"/>
    </location>
</feature>
<keyword evidence="2" id="KW-1185">Reference proteome</keyword>
<feature type="region of interest" description="Disordered" evidence="1">
    <location>
        <begin position="213"/>
        <end position="300"/>
    </location>
</feature>
<name>A0A1I8B9M1_MELHA</name>
<protein>
    <submittedName>
        <fullName evidence="3">Uncharacterized protein</fullName>
    </submittedName>
</protein>